<evidence type="ECO:0000259" key="2">
    <source>
        <dbReference type="Pfam" id="PF13478"/>
    </source>
</evidence>
<sequence length="297" mass="32304">MLQRLQCTPEQALRTDDPATILRFAVDSLESGMGVALVTLTDIHGGAARATGSQMAVREDGHYCGYVSGGCVEGAVAREALEVIATGKDKSVRYGQGSPWFDIVLPCGGGITLKIHALRSSAPLRDVLGSLEQRQSVALIYNSRVGQLEGIVPPQHTGWVAEKFVIAYHPTVRLILSGHHIEAEMTRQLARAAGYEVTDDPALMDTHSALILLWHDLDREQSLLAQSRLCRPFYIGALGSERTHQRRKALLRKWGWTETEIARITAPIGLIPKARDSRTLALSVLADVANARQGSGQ</sequence>
<feature type="domain" description="XdhC- CoxI" evidence="1">
    <location>
        <begin position="29"/>
        <end position="95"/>
    </location>
</feature>
<keyword evidence="4" id="KW-1185">Reference proteome</keyword>
<dbReference type="PANTHER" id="PTHR30388">
    <property type="entry name" value="ALDEHYDE OXIDOREDUCTASE MOLYBDENUM COFACTOR ASSEMBLY PROTEIN"/>
    <property type="match status" value="1"/>
</dbReference>
<accession>A0ABX9G2Y9</accession>
<dbReference type="InterPro" id="IPR027051">
    <property type="entry name" value="XdhC_Rossmann_dom"/>
</dbReference>
<dbReference type="PANTHER" id="PTHR30388:SF4">
    <property type="entry name" value="MOLYBDENUM COFACTOR INSERTION CHAPERONE PAOD"/>
    <property type="match status" value="1"/>
</dbReference>
<dbReference type="Gene3D" id="3.40.50.720">
    <property type="entry name" value="NAD(P)-binding Rossmann-like Domain"/>
    <property type="match status" value="1"/>
</dbReference>
<dbReference type="InterPro" id="IPR003777">
    <property type="entry name" value="XdhC_CoxI"/>
</dbReference>
<dbReference type="RefSeq" id="WP_113856892.1">
    <property type="nucleotide sequence ID" value="NZ_QNRL01000001.1"/>
</dbReference>
<organism evidence="3 4">
    <name type="scientific">Pseudocitrobacter faecalis</name>
    <dbReference type="NCBI Taxonomy" id="1398493"/>
    <lineage>
        <taxon>Bacteria</taxon>
        <taxon>Pseudomonadati</taxon>
        <taxon>Pseudomonadota</taxon>
        <taxon>Gammaproteobacteria</taxon>
        <taxon>Enterobacterales</taxon>
        <taxon>Enterobacteriaceae</taxon>
        <taxon>Pseudocitrobacter</taxon>
    </lineage>
</organism>
<comment type="caution">
    <text evidence="3">The sequence shown here is derived from an EMBL/GenBank/DDBJ whole genome shotgun (WGS) entry which is preliminary data.</text>
</comment>
<evidence type="ECO:0000313" key="4">
    <source>
        <dbReference type="Proteomes" id="UP000253201"/>
    </source>
</evidence>
<dbReference type="InterPro" id="IPR052698">
    <property type="entry name" value="MoCofactor_Util/Proc"/>
</dbReference>
<dbReference type="Pfam" id="PF13478">
    <property type="entry name" value="XdhC_C"/>
    <property type="match status" value="1"/>
</dbReference>
<dbReference type="EMBL" id="QNRL01000001">
    <property type="protein sequence ID" value="RBP14742.1"/>
    <property type="molecule type" value="Genomic_DNA"/>
</dbReference>
<feature type="domain" description="XdhC Rossmann" evidence="2">
    <location>
        <begin position="197"/>
        <end position="288"/>
    </location>
</feature>
<protein>
    <submittedName>
        <fullName evidence="3">Xanthine dehydrogenase accessory factor</fullName>
    </submittedName>
</protein>
<evidence type="ECO:0000259" key="1">
    <source>
        <dbReference type="Pfam" id="PF02625"/>
    </source>
</evidence>
<evidence type="ECO:0000313" key="3">
    <source>
        <dbReference type="EMBL" id="RBP14742.1"/>
    </source>
</evidence>
<proteinExistence type="predicted"/>
<dbReference type="Proteomes" id="UP000253201">
    <property type="component" value="Unassembled WGS sequence"/>
</dbReference>
<dbReference type="Pfam" id="PF02625">
    <property type="entry name" value="XdhC_CoxI"/>
    <property type="match status" value="1"/>
</dbReference>
<name>A0ABX9G2Y9_9ENTR</name>
<reference evidence="3 4" key="1">
    <citation type="submission" date="2018-06" db="EMBL/GenBank/DDBJ databases">
        <title>Genomic Encyclopedia of Type Strains, Phase IV (KMG-IV): sequencing the most valuable type-strain genomes for metagenomic binning, comparative biology and taxonomic classification.</title>
        <authorList>
            <person name="Goeker M."/>
        </authorList>
    </citation>
    <scope>NUCLEOTIDE SEQUENCE [LARGE SCALE GENOMIC DNA]</scope>
    <source>
        <strain evidence="3 4">DSM 27453</strain>
    </source>
</reference>
<gene>
    <name evidence="3" type="ORF">DFQ50_101213</name>
</gene>